<evidence type="ECO:0000256" key="5">
    <source>
        <dbReference type="PROSITE-ProRule" id="PRU00050"/>
    </source>
</evidence>
<reference evidence="10" key="1">
    <citation type="submission" date="2016-04" db="EMBL/GenBank/DDBJ databases">
        <authorList>
            <person name="Evans L.H."/>
            <person name="Alamgir A."/>
            <person name="Owens N."/>
            <person name="Weber N.D."/>
            <person name="Virtaneva K."/>
            <person name="Barbian K."/>
            <person name="Babar A."/>
            <person name="Rosenke K."/>
        </authorList>
    </citation>
    <scope>NUCLEOTIDE SEQUENCE</scope>
    <source>
        <strain evidence="10">86</strain>
    </source>
</reference>
<dbReference type="EC" id="3.1.1.61" evidence="4"/>
<dbReference type="EC" id="3.5.1.44" evidence="4"/>
<dbReference type="GO" id="GO:0005737">
    <property type="term" value="C:cytoplasm"/>
    <property type="evidence" value="ECO:0007669"/>
    <property type="project" value="UniProtKB-SubCell"/>
</dbReference>
<comment type="function">
    <text evidence="4">Involved in chemotaxis. Part of a chemotaxis signal transduction system that modulates chemotaxis in response to various stimuli. Catalyzes the demethylation of specific methylglutamate residues introduced into the chemoreceptors (methyl-accepting chemotaxis proteins or MCP) by CheR. Also mediates the irreversible deamidation of specific glutamine residues to glutamic acid.</text>
</comment>
<feature type="active site" evidence="4 5">
    <location>
        <position position="328"/>
    </location>
</feature>
<keyword evidence="4" id="KW-0963">Cytoplasm</keyword>
<feature type="compositionally biased region" description="Low complexity" evidence="7">
    <location>
        <begin position="148"/>
        <end position="176"/>
    </location>
</feature>
<feature type="domain" description="Response regulatory" evidence="8">
    <location>
        <begin position="11"/>
        <end position="129"/>
    </location>
</feature>
<dbReference type="EMBL" id="FLUO01000001">
    <property type="protein sequence ID" value="SBW01638.1"/>
    <property type="molecule type" value="Genomic_DNA"/>
</dbReference>
<dbReference type="PROSITE" id="PS50110">
    <property type="entry name" value="RESPONSE_REGULATORY"/>
    <property type="match status" value="1"/>
</dbReference>
<evidence type="ECO:0000259" key="8">
    <source>
        <dbReference type="PROSITE" id="PS50110"/>
    </source>
</evidence>
<dbReference type="Pfam" id="PF01339">
    <property type="entry name" value="CheB_methylest"/>
    <property type="match status" value="1"/>
</dbReference>
<dbReference type="GO" id="GO:0008984">
    <property type="term" value="F:protein-glutamate methylesterase activity"/>
    <property type="evidence" value="ECO:0007669"/>
    <property type="project" value="UniProtKB-UniRule"/>
</dbReference>
<evidence type="ECO:0000256" key="7">
    <source>
        <dbReference type="SAM" id="MobiDB-lite"/>
    </source>
</evidence>
<dbReference type="Gene3D" id="3.40.50.180">
    <property type="entry name" value="Methylesterase CheB, C-terminal domain"/>
    <property type="match status" value="1"/>
</dbReference>
<dbReference type="SUPFAM" id="SSF52738">
    <property type="entry name" value="Methylesterase CheB, C-terminal domain"/>
    <property type="match status" value="1"/>
</dbReference>
<feature type="domain" description="CheB-type methylesterase" evidence="9">
    <location>
        <begin position="191"/>
        <end position="379"/>
    </location>
</feature>
<dbReference type="Pfam" id="PF00072">
    <property type="entry name" value="Response_reg"/>
    <property type="match status" value="1"/>
</dbReference>
<gene>
    <name evidence="4 10" type="primary">cheB</name>
    <name evidence="10" type="ORF">KL86APRO_11465</name>
</gene>
<evidence type="ECO:0000256" key="4">
    <source>
        <dbReference type="HAMAP-Rule" id="MF_00099"/>
    </source>
</evidence>
<accession>A0A212JQN1</accession>
<comment type="catalytic activity">
    <reaction evidence="3 4">
        <text>[protein]-L-glutamate 5-O-methyl ester + H2O = L-glutamyl-[protein] + methanol + H(+)</text>
        <dbReference type="Rhea" id="RHEA:23236"/>
        <dbReference type="Rhea" id="RHEA-COMP:10208"/>
        <dbReference type="Rhea" id="RHEA-COMP:10311"/>
        <dbReference type="ChEBI" id="CHEBI:15377"/>
        <dbReference type="ChEBI" id="CHEBI:15378"/>
        <dbReference type="ChEBI" id="CHEBI:17790"/>
        <dbReference type="ChEBI" id="CHEBI:29973"/>
        <dbReference type="ChEBI" id="CHEBI:82795"/>
        <dbReference type="EC" id="3.1.1.61"/>
    </reaction>
</comment>
<dbReference type="Gene3D" id="3.40.50.2300">
    <property type="match status" value="1"/>
</dbReference>
<dbReference type="AlphaFoldDB" id="A0A212JQN1"/>
<dbReference type="InterPro" id="IPR035909">
    <property type="entry name" value="CheB_C"/>
</dbReference>
<name>A0A212JQN1_9PROT</name>
<dbReference type="InterPro" id="IPR000673">
    <property type="entry name" value="Sig_transdc_resp-reg_Me-estase"/>
</dbReference>
<dbReference type="SUPFAM" id="SSF52172">
    <property type="entry name" value="CheY-like"/>
    <property type="match status" value="1"/>
</dbReference>
<comment type="similarity">
    <text evidence="4">Belongs to the CheB family.</text>
</comment>
<organism evidence="10">
    <name type="scientific">uncultured Alphaproteobacteria bacterium</name>
    <dbReference type="NCBI Taxonomy" id="91750"/>
    <lineage>
        <taxon>Bacteria</taxon>
        <taxon>Pseudomonadati</taxon>
        <taxon>Pseudomonadota</taxon>
        <taxon>Alphaproteobacteria</taxon>
        <taxon>environmental samples</taxon>
    </lineage>
</organism>
<evidence type="ECO:0000256" key="2">
    <source>
        <dbReference type="ARBA" id="ARBA00022801"/>
    </source>
</evidence>
<dbReference type="CDD" id="cd16432">
    <property type="entry name" value="CheB_Rec"/>
    <property type="match status" value="1"/>
</dbReference>
<evidence type="ECO:0000256" key="1">
    <source>
        <dbReference type="ARBA" id="ARBA00022500"/>
    </source>
</evidence>
<dbReference type="InterPro" id="IPR001789">
    <property type="entry name" value="Sig_transdc_resp-reg_receiver"/>
</dbReference>
<keyword evidence="1 4" id="KW-0145">Chemotaxis</keyword>
<feature type="active site" evidence="4 5">
    <location>
        <position position="232"/>
    </location>
</feature>
<evidence type="ECO:0000259" key="9">
    <source>
        <dbReference type="PROSITE" id="PS50122"/>
    </source>
</evidence>
<dbReference type="PANTHER" id="PTHR42872">
    <property type="entry name" value="PROTEIN-GLUTAMATE METHYLESTERASE/PROTEIN-GLUTAMINE GLUTAMINASE"/>
    <property type="match status" value="1"/>
</dbReference>
<comment type="subcellular location">
    <subcellularLocation>
        <location evidence="4">Cytoplasm</location>
    </subcellularLocation>
</comment>
<dbReference type="NCBIfam" id="NF001965">
    <property type="entry name" value="PRK00742.1"/>
    <property type="match status" value="1"/>
</dbReference>
<keyword evidence="4 6" id="KW-0597">Phosphoprotein</keyword>
<dbReference type="PIRSF" id="PIRSF000876">
    <property type="entry name" value="RR_chemtxs_CheB"/>
    <property type="match status" value="1"/>
</dbReference>
<dbReference type="CDD" id="cd17541">
    <property type="entry name" value="REC_CheB-like"/>
    <property type="match status" value="1"/>
</dbReference>
<feature type="region of interest" description="Disordered" evidence="7">
    <location>
        <begin position="142"/>
        <end position="189"/>
    </location>
</feature>
<feature type="active site" evidence="4 5">
    <location>
        <position position="203"/>
    </location>
</feature>
<dbReference type="PROSITE" id="PS50122">
    <property type="entry name" value="CHEB"/>
    <property type="match status" value="1"/>
</dbReference>
<feature type="modified residue" description="4-aspartylphosphate" evidence="4 6">
    <location>
        <position position="62"/>
    </location>
</feature>
<evidence type="ECO:0000256" key="6">
    <source>
        <dbReference type="PROSITE-ProRule" id="PRU00169"/>
    </source>
</evidence>
<dbReference type="SMART" id="SM00448">
    <property type="entry name" value="REC"/>
    <property type="match status" value="1"/>
</dbReference>
<sequence length="386" mass="40728">MRSAVSSDPIRVMVVDDSAVVRGLITRMLEDAADVSVVTSVPNGEAAVKALDRYDIEVVLLDIEMPVMDGMTALPLMLKKRPDLKVIMASTLTLHNADISLRALELGAIDYIPKPTATREMTGGLDFKRELLDKVKALGDSLRRSGRRQAAQPARPGQPARVPFQRPGAAPGAARPSLLTPAAPPKLRQNKIEPPDLIAIGSSTGGPQALFKVLGDLRQGGGLKQPIIITQHMPATFTTILAEHITRVTGWPAKEGQDGETLKGGNVYVAPGGFHMTVESKGTETVLRILDAPPENFCKPAVDPMLRSVAKVYGRRALAVILTGMGSDGAKGGGVLVEAGGSVIAQDEETSVVWGMPGAVAQAGLCTAILPVQDIGAFIRKVAARL</sequence>
<protein>
    <recommendedName>
        <fullName evidence="4">Protein-glutamate methylesterase/protein-glutamine glutaminase</fullName>
        <ecNumber evidence="4">3.1.1.61</ecNumber>
        <ecNumber evidence="4">3.5.1.44</ecNumber>
    </recommendedName>
</protein>
<comment type="domain">
    <text evidence="4">Contains a C-terminal catalytic domain, and an N-terminal region which modulates catalytic activity.</text>
</comment>
<comment type="PTM">
    <text evidence="4">Phosphorylated by CheA. Phosphorylation of the N-terminal regulatory domain activates the methylesterase activity.</text>
</comment>
<dbReference type="InterPro" id="IPR011006">
    <property type="entry name" value="CheY-like_superfamily"/>
</dbReference>
<dbReference type="HAMAP" id="MF_00099">
    <property type="entry name" value="CheB_chemtxs"/>
    <property type="match status" value="1"/>
</dbReference>
<dbReference type="PANTHER" id="PTHR42872:SF3">
    <property type="entry name" value="PROTEIN-GLUTAMATE METHYLESTERASE_PROTEIN-GLUTAMINE GLUTAMINASE 1"/>
    <property type="match status" value="1"/>
</dbReference>
<keyword evidence="2 4" id="KW-0378">Hydrolase</keyword>
<dbReference type="GO" id="GO:0006935">
    <property type="term" value="P:chemotaxis"/>
    <property type="evidence" value="ECO:0007669"/>
    <property type="project" value="UniProtKB-UniRule"/>
</dbReference>
<dbReference type="GO" id="GO:0000156">
    <property type="term" value="F:phosphorelay response regulator activity"/>
    <property type="evidence" value="ECO:0007669"/>
    <property type="project" value="InterPro"/>
</dbReference>
<evidence type="ECO:0000313" key="10">
    <source>
        <dbReference type="EMBL" id="SBW01638.1"/>
    </source>
</evidence>
<dbReference type="InterPro" id="IPR008248">
    <property type="entry name" value="CheB-like"/>
</dbReference>
<evidence type="ECO:0000256" key="3">
    <source>
        <dbReference type="ARBA" id="ARBA00048267"/>
    </source>
</evidence>
<dbReference type="GO" id="GO:0050568">
    <property type="term" value="F:protein-glutamine glutaminase activity"/>
    <property type="evidence" value="ECO:0007669"/>
    <property type="project" value="UniProtKB-UniRule"/>
</dbReference>
<proteinExistence type="inferred from homology"/>
<comment type="catalytic activity">
    <reaction evidence="4">
        <text>L-glutaminyl-[protein] + H2O = L-glutamyl-[protein] + NH4(+)</text>
        <dbReference type="Rhea" id="RHEA:16441"/>
        <dbReference type="Rhea" id="RHEA-COMP:10207"/>
        <dbReference type="Rhea" id="RHEA-COMP:10208"/>
        <dbReference type="ChEBI" id="CHEBI:15377"/>
        <dbReference type="ChEBI" id="CHEBI:28938"/>
        <dbReference type="ChEBI" id="CHEBI:29973"/>
        <dbReference type="ChEBI" id="CHEBI:30011"/>
        <dbReference type="EC" id="3.5.1.44"/>
    </reaction>
</comment>